<keyword evidence="7" id="KW-0406">Ion transport</keyword>
<keyword evidence="5" id="KW-0067">ATP-binding</keyword>
<sequence>MTLGLHLDFNLESCGKIPLKAKLHIQPKELVALLGPSGSGKTTLLRSLAGLHTEVTGHIQSGNIEWFDSAKKIQLKPEQRSLGIVFQNYALFPHLTALQNVMLPLFKLSKRDANQKALDWLARVHLSGLELRKPHELSGGQRQRVALARALVAEPRLLLLDEPFSAVDQATRHKLRRELALLRHQIEAPTLLVTHDLEEALQLADRICVLHHGQILQVATPNELMSHPTSPTVARLLGMHNLFKGIVKDVTKPKITVDWCGKTLCIATQTVYKVGQTIEWMATPHSLILHRPDRPSNGDKENPIEGRIEELVILGPHVSISVRPTHAPELPLRFFIPRHFVERQDLRIGMPIFVSLLEDQLHIFD</sequence>
<evidence type="ECO:0000256" key="7">
    <source>
        <dbReference type="ARBA" id="ARBA00023065"/>
    </source>
</evidence>
<evidence type="ECO:0000256" key="5">
    <source>
        <dbReference type="ARBA" id="ARBA00022840"/>
    </source>
</evidence>
<protein>
    <submittedName>
        <fullName evidence="10">ABC transporter</fullName>
    </submittedName>
</protein>
<evidence type="ECO:0000256" key="4">
    <source>
        <dbReference type="ARBA" id="ARBA00022741"/>
    </source>
</evidence>
<accession>A0A364NRY5</accession>
<proteinExistence type="predicted"/>
<keyword evidence="6" id="KW-0408">Iron</keyword>
<dbReference type="FunFam" id="3.40.50.300:FF:000425">
    <property type="entry name" value="Probable ABC transporter, ATP-binding subunit"/>
    <property type="match status" value="1"/>
</dbReference>
<reference evidence="10 11" key="1">
    <citation type="submission" date="2018-06" db="EMBL/GenBank/DDBJ databases">
        <title>Nitrincola tibetense sp. nov., isolated from Lake XuguoCo on Tibetan Plateau.</title>
        <authorList>
            <person name="Xing P."/>
        </authorList>
    </citation>
    <scope>NUCLEOTIDE SEQUENCE [LARGE SCALE GENOMIC DNA]</scope>
    <source>
        <strain evidence="11">xg18</strain>
    </source>
</reference>
<dbReference type="GO" id="GO:0015408">
    <property type="term" value="F:ABC-type ferric iron transporter activity"/>
    <property type="evidence" value="ECO:0007669"/>
    <property type="project" value="InterPro"/>
</dbReference>
<keyword evidence="3" id="KW-0410">Iron transport</keyword>
<evidence type="ECO:0000259" key="9">
    <source>
        <dbReference type="PROSITE" id="PS50893"/>
    </source>
</evidence>
<evidence type="ECO:0000256" key="3">
    <source>
        <dbReference type="ARBA" id="ARBA00022496"/>
    </source>
</evidence>
<keyword evidence="4" id="KW-0547">Nucleotide-binding</keyword>
<keyword evidence="2" id="KW-1003">Cell membrane</keyword>
<dbReference type="InterPro" id="IPR050093">
    <property type="entry name" value="ABC_SmlMolc_Importer"/>
</dbReference>
<gene>
    <name evidence="10" type="ORF">DN062_00705</name>
</gene>
<dbReference type="AlphaFoldDB" id="A0A364NRY5"/>
<dbReference type="GO" id="GO:0015697">
    <property type="term" value="P:quaternary ammonium group transport"/>
    <property type="evidence" value="ECO:0007669"/>
    <property type="project" value="UniProtKB-ARBA"/>
</dbReference>
<dbReference type="OrthoDB" id="9802264at2"/>
<evidence type="ECO:0000256" key="2">
    <source>
        <dbReference type="ARBA" id="ARBA00022475"/>
    </source>
</evidence>
<evidence type="ECO:0000256" key="8">
    <source>
        <dbReference type="ARBA" id="ARBA00023136"/>
    </source>
</evidence>
<comment type="caution">
    <text evidence="10">The sequence shown here is derived from an EMBL/GenBank/DDBJ whole genome shotgun (WGS) entry which is preliminary data.</text>
</comment>
<dbReference type="PROSITE" id="PS00211">
    <property type="entry name" value="ABC_TRANSPORTER_1"/>
    <property type="match status" value="1"/>
</dbReference>
<dbReference type="Pfam" id="PF00005">
    <property type="entry name" value="ABC_tran"/>
    <property type="match status" value="1"/>
</dbReference>
<dbReference type="Proteomes" id="UP000250744">
    <property type="component" value="Unassembled WGS sequence"/>
</dbReference>
<evidence type="ECO:0000256" key="6">
    <source>
        <dbReference type="ARBA" id="ARBA00023004"/>
    </source>
</evidence>
<dbReference type="InterPro" id="IPR015853">
    <property type="entry name" value="ABC_transpr_FbpC"/>
</dbReference>
<keyword evidence="1" id="KW-0813">Transport</keyword>
<dbReference type="GO" id="GO:0016887">
    <property type="term" value="F:ATP hydrolysis activity"/>
    <property type="evidence" value="ECO:0007669"/>
    <property type="project" value="InterPro"/>
</dbReference>
<dbReference type="SMART" id="SM00382">
    <property type="entry name" value="AAA"/>
    <property type="match status" value="1"/>
</dbReference>
<dbReference type="GO" id="GO:0005524">
    <property type="term" value="F:ATP binding"/>
    <property type="evidence" value="ECO:0007669"/>
    <property type="project" value="UniProtKB-KW"/>
</dbReference>
<dbReference type="InterPro" id="IPR027417">
    <property type="entry name" value="P-loop_NTPase"/>
</dbReference>
<dbReference type="InterPro" id="IPR003593">
    <property type="entry name" value="AAA+_ATPase"/>
</dbReference>
<keyword evidence="8" id="KW-0472">Membrane</keyword>
<dbReference type="RefSeq" id="WP_112156631.1">
    <property type="nucleotide sequence ID" value="NZ_QKRX01000001.1"/>
</dbReference>
<feature type="domain" description="ABC transporter" evidence="9">
    <location>
        <begin position="3"/>
        <end position="237"/>
    </location>
</feature>
<evidence type="ECO:0000313" key="10">
    <source>
        <dbReference type="EMBL" id="RAU19637.1"/>
    </source>
</evidence>
<dbReference type="SUPFAM" id="SSF52540">
    <property type="entry name" value="P-loop containing nucleoside triphosphate hydrolases"/>
    <property type="match status" value="1"/>
</dbReference>
<dbReference type="InterPro" id="IPR017871">
    <property type="entry name" value="ABC_transporter-like_CS"/>
</dbReference>
<dbReference type="PANTHER" id="PTHR42781">
    <property type="entry name" value="SPERMIDINE/PUTRESCINE IMPORT ATP-BINDING PROTEIN POTA"/>
    <property type="match status" value="1"/>
</dbReference>
<dbReference type="InterPro" id="IPR008995">
    <property type="entry name" value="Mo/tungstate-bd_C_term_dom"/>
</dbReference>
<dbReference type="CDD" id="cd03259">
    <property type="entry name" value="ABC_Carb_Solutes_like"/>
    <property type="match status" value="1"/>
</dbReference>
<dbReference type="PANTHER" id="PTHR42781:SF4">
    <property type="entry name" value="SPERMIDINE_PUTRESCINE IMPORT ATP-BINDING PROTEIN POTA"/>
    <property type="match status" value="1"/>
</dbReference>
<evidence type="ECO:0000256" key="1">
    <source>
        <dbReference type="ARBA" id="ARBA00022448"/>
    </source>
</evidence>
<dbReference type="EMBL" id="QKRX01000001">
    <property type="protein sequence ID" value="RAU19637.1"/>
    <property type="molecule type" value="Genomic_DNA"/>
</dbReference>
<name>A0A364NRY5_9GAMM</name>
<dbReference type="SUPFAM" id="SSF50331">
    <property type="entry name" value="MOP-like"/>
    <property type="match status" value="1"/>
</dbReference>
<evidence type="ECO:0000313" key="11">
    <source>
        <dbReference type="Proteomes" id="UP000250744"/>
    </source>
</evidence>
<dbReference type="GO" id="GO:0016020">
    <property type="term" value="C:membrane"/>
    <property type="evidence" value="ECO:0007669"/>
    <property type="project" value="InterPro"/>
</dbReference>
<dbReference type="Gene3D" id="3.40.50.300">
    <property type="entry name" value="P-loop containing nucleotide triphosphate hydrolases"/>
    <property type="match status" value="1"/>
</dbReference>
<keyword evidence="11" id="KW-1185">Reference proteome</keyword>
<organism evidence="10 11">
    <name type="scientific">Nitrincola tibetensis</name>
    <dbReference type="NCBI Taxonomy" id="2219697"/>
    <lineage>
        <taxon>Bacteria</taxon>
        <taxon>Pseudomonadati</taxon>
        <taxon>Pseudomonadota</taxon>
        <taxon>Gammaproteobacteria</taxon>
        <taxon>Oceanospirillales</taxon>
        <taxon>Oceanospirillaceae</taxon>
        <taxon>Nitrincola</taxon>
    </lineage>
</organism>
<dbReference type="PROSITE" id="PS50893">
    <property type="entry name" value="ABC_TRANSPORTER_2"/>
    <property type="match status" value="1"/>
</dbReference>
<dbReference type="InterPro" id="IPR003439">
    <property type="entry name" value="ABC_transporter-like_ATP-bd"/>
</dbReference>